<gene>
    <name evidence="5" type="ORF">PGLA1383_LOCUS51624</name>
</gene>
<comment type="caution">
    <text evidence="5">The sequence shown here is derived from an EMBL/GenBank/DDBJ whole genome shotgun (WGS) entry which is preliminary data.</text>
</comment>
<evidence type="ECO:0000313" key="5">
    <source>
        <dbReference type="EMBL" id="CAE8636111.1"/>
    </source>
</evidence>
<evidence type="ECO:0000256" key="2">
    <source>
        <dbReference type="PROSITE-ProRule" id="PRU00267"/>
    </source>
</evidence>
<dbReference type="GO" id="GO:0003677">
    <property type="term" value="F:DNA binding"/>
    <property type="evidence" value="ECO:0007669"/>
    <property type="project" value="UniProtKB-UniRule"/>
</dbReference>
<dbReference type="OMA" id="MWKQMDE"/>
<name>A0A813HE02_POLGL</name>
<dbReference type="InterPro" id="IPR036910">
    <property type="entry name" value="HMG_box_dom_sf"/>
</dbReference>
<dbReference type="PROSITE" id="PS50118">
    <property type="entry name" value="HMG_BOX_2"/>
    <property type="match status" value="2"/>
</dbReference>
<dbReference type="Proteomes" id="UP000654075">
    <property type="component" value="Unassembled WGS sequence"/>
</dbReference>
<dbReference type="Gene3D" id="1.10.30.10">
    <property type="entry name" value="High mobility group box domain"/>
    <property type="match status" value="2"/>
</dbReference>
<evidence type="ECO:0000256" key="1">
    <source>
        <dbReference type="ARBA" id="ARBA00023125"/>
    </source>
</evidence>
<evidence type="ECO:0000313" key="6">
    <source>
        <dbReference type="Proteomes" id="UP000654075"/>
    </source>
</evidence>
<proteinExistence type="predicted"/>
<feature type="domain" description="HMG box" evidence="4">
    <location>
        <begin position="134"/>
        <end position="198"/>
    </location>
</feature>
<organism evidence="5 6">
    <name type="scientific">Polarella glacialis</name>
    <name type="common">Dinoflagellate</name>
    <dbReference type="NCBI Taxonomy" id="89957"/>
    <lineage>
        <taxon>Eukaryota</taxon>
        <taxon>Sar</taxon>
        <taxon>Alveolata</taxon>
        <taxon>Dinophyceae</taxon>
        <taxon>Suessiales</taxon>
        <taxon>Suessiaceae</taxon>
        <taxon>Polarella</taxon>
    </lineage>
</organism>
<dbReference type="SMART" id="SM00398">
    <property type="entry name" value="HMG"/>
    <property type="match status" value="2"/>
</dbReference>
<keyword evidence="6" id="KW-1185">Reference proteome</keyword>
<dbReference type="Pfam" id="PF00505">
    <property type="entry name" value="HMG_box"/>
    <property type="match status" value="2"/>
</dbReference>
<accession>A0A813HE02</accession>
<dbReference type="PANTHER" id="PTHR48112">
    <property type="entry name" value="HIGH MOBILITY GROUP PROTEIN DSP1"/>
    <property type="match status" value="1"/>
</dbReference>
<dbReference type="SUPFAM" id="SSF47095">
    <property type="entry name" value="HMG-box"/>
    <property type="match status" value="2"/>
</dbReference>
<dbReference type="InterPro" id="IPR009071">
    <property type="entry name" value="HMG_box_dom"/>
</dbReference>
<feature type="DNA-binding region" description="HMG box" evidence="2">
    <location>
        <begin position="134"/>
        <end position="198"/>
    </location>
</feature>
<dbReference type="EMBL" id="CAJNNV010031406">
    <property type="protein sequence ID" value="CAE8636111.1"/>
    <property type="molecule type" value="Genomic_DNA"/>
</dbReference>
<feature type="domain" description="HMG box" evidence="4">
    <location>
        <begin position="52"/>
        <end position="119"/>
    </location>
</feature>
<dbReference type="AlphaFoldDB" id="A0A813HE02"/>
<dbReference type="OrthoDB" id="448466at2759"/>
<evidence type="ECO:0000256" key="3">
    <source>
        <dbReference type="SAM" id="MobiDB-lite"/>
    </source>
</evidence>
<feature type="region of interest" description="Disordered" evidence="3">
    <location>
        <begin position="223"/>
        <end position="272"/>
    </location>
</feature>
<reference evidence="5" key="1">
    <citation type="submission" date="2021-02" db="EMBL/GenBank/DDBJ databases">
        <authorList>
            <person name="Dougan E. K."/>
            <person name="Rhodes N."/>
            <person name="Thang M."/>
            <person name="Chan C."/>
        </authorList>
    </citation>
    <scope>NUCLEOTIDE SEQUENCE</scope>
</reference>
<keyword evidence="1 2" id="KW-0238">DNA-binding</keyword>
<protein>
    <recommendedName>
        <fullName evidence="4">HMG box domain-containing protein</fullName>
    </recommendedName>
</protein>
<evidence type="ECO:0000259" key="4">
    <source>
        <dbReference type="PROSITE" id="PS50118"/>
    </source>
</evidence>
<sequence length="295" mass="33398">MAHPSKMLCSLRLLGQRSVVQAHSLSASRFADSFRRSFATALKPVFRDPERPTKPPTPWLMFLNDFRQQQQGLLKGAPKEVMVAASARWKALPETDKKKYEVPYETQKQAFEQQMKVYVDSGKKDAWDRDPDRPKAPMTPFIRFSQDFRKSAPDLKMTEASKMAAESWKDLNVGKKSSYEKAYAADKEKHATELKAYQESGKEHAWKLKVGLVEKEEKLKAAKAKVDATKKAAKEKEAARKQKETEKQQKIKMAEKMKKDKEKAAAKSTTKKELPATAALADYASSIWALGDSIP</sequence>
<dbReference type="CDD" id="cd00084">
    <property type="entry name" value="HMG-box_SF"/>
    <property type="match status" value="1"/>
</dbReference>
<keyword evidence="2" id="KW-0539">Nucleus</keyword>
<dbReference type="InterPro" id="IPR050342">
    <property type="entry name" value="HMGB"/>
</dbReference>
<feature type="DNA-binding region" description="HMG box" evidence="2">
    <location>
        <begin position="52"/>
        <end position="119"/>
    </location>
</feature>
<dbReference type="GO" id="GO:0005634">
    <property type="term" value="C:nucleus"/>
    <property type="evidence" value="ECO:0007669"/>
    <property type="project" value="UniProtKB-UniRule"/>
</dbReference>